<evidence type="ECO:0000313" key="5">
    <source>
        <dbReference type="EMBL" id="BAE50707.1"/>
    </source>
</evidence>
<dbReference type="InterPro" id="IPR003593">
    <property type="entry name" value="AAA+_ATPase"/>
</dbReference>
<keyword evidence="2" id="KW-0547">Nucleotide-binding</keyword>
<name>Q2W618_PARM1</name>
<keyword evidence="3" id="KW-0067">ATP-binding</keyword>
<dbReference type="Pfam" id="PF00004">
    <property type="entry name" value="AAA"/>
    <property type="match status" value="1"/>
</dbReference>
<dbReference type="Pfam" id="PF22977">
    <property type="entry name" value="WHD"/>
    <property type="match status" value="1"/>
</dbReference>
<dbReference type="AlphaFoldDB" id="Q2W618"/>
<dbReference type="KEGG" id="mag:amb1903"/>
<evidence type="ECO:0000313" key="6">
    <source>
        <dbReference type="Proteomes" id="UP000007058"/>
    </source>
</evidence>
<evidence type="ECO:0000256" key="2">
    <source>
        <dbReference type="ARBA" id="ARBA00022741"/>
    </source>
</evidence>
<evidence type="ECO:0000256" key="1">
    <source>
        <dbReference type="ARBA" id="ARBA00006914"/>
    </source>
</evidence>
<dbReference type="PANTHER" id="PTHR23073">
    <property type="entry name" value="26S PROTEASOME REGULATORY SUBUNIT"/>
    <property type="match status" value="1"/>
</dbReference>
<dbReference type="STRING" id="342108.amb1903"/>
<dbReference type="RefSeq" id="WP_011384308.1">
    <property type="nucleotide sequence ID" value="NC_007626.1"/>
</dbReference>
<sequence length="711" mass="77554">MSDPEAFSEVEEFLGALAAWGNLVLEQALRAVTETGGNDPLERLARAAGPSDQDLTERIEAGWTSLRRRSAATMEAGHFIPWIHLSSLFQLDRAEQTILLLALLPSLDQRYGAVLAQLGGAENAGYLPLRTFAAVVGRPVAHRALAADAPLRQWEFLESAPDAAAHSVTPFAPDLRLSPLIAAYLRAEAAPQPHLDHPLETLAPAPALDQLPLMTATRSAMERLLSLWQAPDSHPRGFVLLAQGQDKVLLEQLCSASLAEVGLTGLRVDGRELLRMAQDGRPLDAVLGRLRVLCRDALLCNHALVLDNSQWLIREQDDESLLQAVLQTILASQRQTAVINGPVSRLTAQILGFAAHPVLPAVIRLEPPDAALRLAVWQAHCAAQGLTVASEVVDRLAETAPLSAHQIEMAVRDAASRAVLTDQPVDTLLAQAAHDQGQSSGLSVAQEVRSRYRFDDIVLAATTRQALDLILVQVRQRHRVIDQWGFDALTDNPLGLCVLFHGPSGTGKTMAASVIANELGLSLYKVDLSSVLSKYIGETEKHLAQLFDQAEAMNVVLFFDEAESLFARRTETKDSHDRYANLQTGYLLQRVERYAGTVILSTNLLKNLDQAFTRRFRFIIEFPFPGPEERLRLWQKAFPAAAPMDPGVVLAPLAEALALSGGNIKSVALAAAFQAASQDQPITMDHIRYACECEYEKIGKIFPGFELIGDD</sequence>
<dbReference type="OrthoDB" id="7438987at2"/>
<evidence type="ECO:0000256" key="3">
    <source>
        <dbReference type="ARBA" id="ARBA00022840"/>
    </source>
</evidence>
<dbReference type="InterPro" id="IPR003959">
    <property type="entry name" value="ATPase_AAA_core"/>
</dbReference>
<accession>Q2W618</accession>
<comment type="similarity">
    <text evidence="1">Belongs to the AAA ATPase family.</text>
</comment>
<dbReference type="InterPro" id="IPR054472">
    <property type="entry name" value="WHD"/>
</dbReference>
<dbReference type="EMBL" id="AP007255">
    <property type="protein sequence ID" value="BAE50707.1"/>
    <property type="molecule type" value="Genomic_DNA"/>
</dbReference>
<dbReference type="Proteomes" id="UP000007058">
    <property type="component" value="Chromosome"/>
</dbReference>
<dbReference type="HOGENOM" id="CLU_016564_0_0_5"/>
<dbReference type="InterPro" id="IPR050221">
    <property type="entry name" value="26S_Proteasome_ATPase"/>
</dbReference>
<dbReference type="GO" id="GO:0016887">
    <property type="term" value="F:ATP hydrolysis activity"/>
    <property type="evidence" value="ECO:0007669"/>
    <property type="project" value="InterPro"/>
</dbReference>
<dbReference type="Gene3D" id="3.40.50.300">
    <property type="entry name" value="P-loop containing nucleotide triphosphate hydrolases"/>
    <property type="match status" value="1"/>
</dbReference>
<proteinExistence type="inferred from homology"/>
<dbReference type="SUPFAM" id="SSF52540">
    <property type="entry name" value="P-loop containing nucleoside triphosphate hydrolases"/>
    <property type="match status" value="2"/>
</dbReference>
<gene>
    <name evidence="5" type="ordered locus">amb1903</name>
</gene>
<dbReference type="SMART" id="SM00382">
    <property type="entry name" value="AAA"/>
    <property type="match status" value="1"/>
</dbReference>
<dbReference type="GO" id="GO:0005524">
    <property type="term" value="F:ATP binding"/>
    <property type="evidence" value="ECO:0007669"/>
    <property type="project" value="UniProtKB-KW"/>
</dbReference>
<protein>
    <submittedName>
        <fullName evidence="5">ATPase of the AAA+ class</fullName>
    </submittedName>
</protein>
<feature type="domain" description="AAA+ ATPase" evidence="4">
    <location>
        <begin position="494"/>
        <end position="626"/>
    </location>
</feature>
<reference evidence="5 6" key="1">
    <citation type="journal article" date="2005" name="DNA Res.">
        <title>Complete genome sequence of the facultative anaerobic magnetotactic bacterium Magnetospirillum sp. strain AMB-1.</title>
        <authorList>
            <person name="Matsunaga T."/>
            <person name="Okamura Y."/>
            <person name="Fukuda Y."/>
            <person name="Wahyudi A.T."/>
            <person name="Murase Y."/>
            <person name="Takeyama H."/>
        </authorList>
    </citation>
    <scope>NUCLEOTIDE SEQUENCE [LARGE SCALE GENOMIC DNA]</scope>
    <source>
        <strain evidence="6">ATCC 700264 / AMB-1</strain>
    </source>
</reference>
<dbReference type="CDD" id="cd19481">
    <property type="entry name" value="RecA-like_protease"/>
    <property type="match status" value="1"/>
</dbReference>
<keyword evidence="6" id="KW-1185">Reference proteome</keyword>
<organism evidence="5 6">
    <name type="scientific">Paramagnetospirillum magneticum (strain ATCC 700264 / AMB-1)</name>
    <name type="common">Magnetospirillum magneticum</name>
    <dbReference type="NCBI Taxonomy" id="342108"/>
    <lineage>
        <taxon>Bacteria</taxon>
        <taxon>Pseudomonadati</taxon>
        <taxon>Pseudomonadota</taxon>
        <taxon>Alphaproteobacteria</taxon>
        <taxon>Rhodospirillales</taxon>
        <taxon>Magnetospirillaceae</taxon>
        <taxon>Paramagnetospirillum</taxon>
    </lineage>
</organism>
<dbReference type="InterPro" id="IPR027417">
    <property type="entry name" value="P-loop_NTPase"/>
</dbReference>
<evidence type="ECO:0000259" key="4">
    <source>
        <dbReference type="SMART" id="SM00382"/>
    </source>
</evidence>